<feature type="repeat" description="RCC1" evidence="2">
    <location>
        <begin position="74"/>
        <end position="115"/>
    </location>
</feature>
<dbReference type="Pfam" id="PF00415">
    <property type="entry name" value="RCC1"/>
    <property type="match status" value="2"/>
</dbReference>
<evidence type="ECO:0000313" key="4">
    <source>
        <dbReference type="Proteomes" id="UP000285712"/>
    </source>
</evidence>
<dbReference type="EMBL" id="QUTG01004423">
    <property type="protein sequence ID" value="RHY88227.1"/>
    <property type="molecule type" value="Genomic_DNA"/>
</dbReference>
<comment type="caution">
    <text evidence="3">The sequence shown here is derived from an EMBL/GenBank/DDBJ whole genome shotgun (WGS) entry which is preliminary data.</text>
</comment>
<dbReference type="Proteomes" id="UP000285712">
    <property type="component" value="Unassembled WGS sequence"/>
</dbReference>
<reference evidence="3 4" key="1">
    <citation type="submission" date="2018-08" db="EMBL/GenBank/DDBJ databases">
        <title>Aphanomyces genome sequencing and annotation.</title>
        <authorList>
            <person name="Minardi D."/>
            <person name="Oidtmann B."/>
            <person name="Van Der Giezen M."/>
            <person name="Studholme D.J."/>
        </authorList>
    </citation>
    <scope>NUCLEOTIDE SEQUENCE [LARGE SCALE GENOMIC DNA]</scope>
    <source>
        <strain evidence="3 4">Sv</strain>
    </source>
</reference>
<gene>
    <name evidence="3" type="ORF">DYB35_009644</name>
</gene>
<proteinExistence type="predicted"/>
<dbReference type="InterPro" id="IPR009091">
    <property type="entry name" value="RCC1/BLIP-II"/>
</dbReference>
<organism evidence="3 4">
    <name type="scientific">Aphanomyces astaci</name>
    <name type="common">Crayfish plague agent</name>
    <dbReference type="NCBI Taxonomy" id="112090"/>
    <lineage>
        <taxon>Eukaryota</taxon>
        <taxon>Sar</taxon>
        <taxon>Stramenopiles</taxon>
        <taxon>Oomycota</taxon>
        <taxon>Saprolegniomycetes</taxon>
        <taxon>Saprolegniales</taxon>
        <taxon>Verrucalvaceae</taxon>
        <taxon>Aphanomyces</taxon>
    </lineage>
</organism>
<keyword evidence="1" id="KW-0677">Repeat</keyword>
<dbReference type="Gene3D" id="2.130.10.30">
    <property type="entry name" value="Regulator of chromosome condensation 1/beta-lactamase-inhibitor protein II"/>
    <property type="match status" value="1"/>
</dbReference>
<dbReference type="InterPro" id="IPR051210">
    <property type="entry name" value="Ub_ligase/GEF_domain"/>
</dbReference>
<evidence type="ECO:0000256" key="2">
    <source>
        <dbReference type="PROSITE-ProRule" id="PRU00235"/>
    </source>
</evidence>
<sequence>APRCIPLEALPYSSLYSWGVGISGRLGHGKSLEGIINADADHPSRVMALQVIASVFVKDVACAFDHSAAVSVDGHVYSWGSASTGKLGVGLLDDSYEQFAMYPMLVPFPNRKRFR</sequence>
<dbReference type="PROSITE" id="PS50012">
    <property type="entry name" value="RCC1_3"/>
    <property type="match status" value="2"/>
</dbReference>
<dbReference type="AlphaFoldDB" id="A0A3R7A022"/>
<dbReference type="SUPFAM" id="SSF50985">
    <property type="entry name" value="RCC1/BLIP-II"/>
    <property type="match status" value="1"/>
</dbReference>
<evidence type="ECO:0000313" key="3">
    <source>
        <dbReference type="EMBL" id="RHY88227.1"/>
    </source>
</evidence>
<evidence type="ECO:0000256" key="1">
    <source>
        <dbReference type="ARBA" id="ARBA00022737"/>
    </source>
</evidence>
<feature type="repeat" description="RCC1" evidence="2">
    <location>
        <begin position="13"/>
        <end position="73"/>
    </location>
</feature>
<dbReference type="PANTHER" id="PTHR22870:SF466">
    <property type="entry name" value="ANKYRIN REPEAT-CONTAINING PROTEIN"/>
    <property type="match status" value="1"/>
</dbReference>
<feature type="non-terminal residue" evidence="3">
    <location>
        <position position="1"/>
    </location>
</feature>
<protein>
    <submittedName>
        <fullName evidence="3">Uncharacterized protein</fullName>
    </submittedName>
</protein>
<dbReference type="PANTHER" id="PTHR22870">
    <property type="entry name" value="REGULATOR OF CHROMOSOME CONDENSATION"/>
    <property type="match status" value="1"/>
</dbReference>
<dbReference type="InterPro" id="IPR000408">
    <property type="entry name" value="Reg_chr_condens"/>
</dbReference>
<accession>A0A3R7A022</accession>
<name>A0A3R7A022_APHAT</name>